<dbReference type="PANTHER" id="PTHR46268:SF6">
    <property type="entry name" value="UNIVERSAL STRESS PROTEIN UP12"/>
    <property type="match status" value="1"/>
</dbReference>
<proteinExistence type="inferred from homology"/>
<dbReference type="Gene3D" id="3.40.50.620">
    <property type="entry name" value="HUPs"/>
    <property type="match status" value="1"/>
</dbReference>
<feature type="domain" description="UspA" evidence="2">
    <location>
        <begin position="1"/>
        <end position="143"/>
    </location>
</feature>
<dbReference type="AlphaFoldDB" id="A0A0W0GGZ6"/>
<dbReference type="EMBL" id="LFDV01000002">
    <property type="protein sequence ID" value="KTB47819.1"/>
    <property type="molecule type" value="Genomic_DNA"/>
</dbReference>
<comment type="caution">
    <text evidence="3">The sequence shown here is derived from an EMBL/GenBank/DDBJ whole genome shotgun (WGS) entry which is preliminary data.</text>
</comment>
<reference evidence="3 4" key="1">
    <citation type="submission" date="2015-06" db="EMBL/GenBank/DDBJ databases">
        <title>Genome sequence of the organohalide-respiring Dehalogenimonas alkenigignens type strain (IP3-3T).</title>
        <authorList>
            <person name="Key T.A."/>
            <person name="Richmond D.P."/>
            <person name="Bowman K.S."/>
            <person name="Cho Y.-J."/>
            <person name="Chun J."/>
            <person name="da Costa M.S."/>
            <person name="Rainey F.A."/>
            <person name="Moe W.M."/>
        </authorList>
    </citation>
    <scope>NUCLEOTIDE SEQUENCE [LARGE SCALE GENOMIC DNA]</scope>
    <source>
        <strain evidence="3 4">IP3-3</strain>
    </source>
</reference>
<dbReference type="RefSeq" id="WP_058438648.1">
    <property type="nucleotide sequence ID" value="NZ_KQ758903.1"/>
</dbReference>
<organism evidence="3 4">
    <name type="scientific">Dehalogenimonas alkenigignens</name>
    <dbReference type="NCBI Taxonomy" id="1217799"/>
    <lineage>
        <taxon>Bacteria</taxon>
        <taxon>Bacillati</taxon>
        <taxon>Chloroflexota</taxon>
        <taxon>Dehalococcoidia</taxon>
        <taxon>Dehalococcoidales</taxon>
        <taxon>Dehalococcoidaceae</taxon>
        <taxon>Dehalogenimonas</taxon>
    </lineage>
</organism>
<evidence type="ECO:0000313" key="4">
    <source>
        <dbReference type="Proteomes" id="UP000053947"/>
    </source>
</evidence>
<dbReference type="PATRIC" id="fig|1217799.6.peg.686"/>
<name>A0A0W0GGZ6_9CHLR</name>
<dbReference type="InterPro" id="IPR006016">
    <property type="entry name" value="UspA"/>
</dbReference>
<evidence type="ECO:0000259" key="2">
    <source>
        <dbReference type="Pfam" id="PF00582"/>
    </source>
</evidence>
<evidence type="ECO:0000313" key="3">
    <source>
        <dbReference type="EMBL" id="KTB47819.1"/>
    </source>
</evidence>
<dbReference type="PRINTS" id="PR01438">
    <property type="entry name" value="UNVRSLSTRESS"/>
</dbReference>
<dbReference type="CDD" id="cd00293">
    <property type="entry name" value="USP-like"/>
    <property type="match status" value="1"/>
</dbReference>
<dbReference type="PANTHER" id="PTHR46268">
    <property type="entry name" value="STRESS RESPONSE PROTEIN NHAX"/>
    <property type="match status" value="1"/>
</dbReference>
<sequence>MFKTVIVPLDGSPVSEQVLPKVVELAKCFSDAKFILLQVIQPLSSSVTGTLALSTVGEIMTLTHGEASDYLRDIAARILPDKNVRTIVEEGEPAVMILQTAREMKADLIAMASHGRSGIARLALGSVTDRVISHAEIPVLVIKAV</sequence>
<dbReference type="SUPFAM" id="SSF52402">
    <property type="entry name" value="Adenine nucleotide alpha hydrolases-like"/>
    <property type="match status" value="1"/>
</dbReference>
<dbReference type="InterPro" id="IPR014729">
    <property type="entry name" value="Rossmann-like_a/b/a_fold"/>
</dbReference>
<dbReference type="Proteomes" id="UP000053947">
    <property type="component" value="Unassembled WGS sequence"/>
</dbReference>
<evidence type="ECO:0000256" key="1">
    <source>
        <dbReference type="ARBA" id="ARBA00008791"/>
    </source>
</evidence>
<keyword evidence="4" id="KW-1185">Reference proteome</keyword>
<accession>A0A0W0GGZ6</accession>
<gene>
    <name evidence="3" type="ORF">DEALK_06640</name>
</gene>
<comment type="similarity">
    <text evidence="1">Belongs to the universal stress protein A family.</text>
</comment>
<dbReference type="OrthoDB" id="9777884at2"/>
<protein>
    <submittedName>
        <fullName evidence="3">Universal stress protein UspA or related nucleotide-binding protein</fullName>
    </submittedName>
</protein>
<dbReference type="Pfam" id="PF00582">
    <property type="entry name" value="Usp"/>
    <property type="match status" value="1"/>
</dbReference>
<dbReference type="InterPro" id="IPR006015">
    <property type="entry name" value="Universal_stress_UspA"/>
</dbReference>